<keyword evidence="15" id="KW-1185">Reference proteome</keyword>
<evidence type="ECO:0000256" key="3">
    <source>
        <dbReference type="ARBA" id="ARBA00007971"/>
    </source>
</evidence>
<dbReference type="PANTHER" id="PTHR30046:SF0">
    <property type="entry name" value="FLAGELLAR M-RING PROTEIN"/>
    <property type="match status" value="1"/>
</dbReference>
<evidence type="ECO:0000256" key="9">
    <source>
        <dbReference type="PIRNR" id="PIRNR004862"/>
    </source>
</evidence>
<name>A0ABU9WYS8_9MICC</name>
<evidence type="ECO:0000313" key="14">
    <source>
        <dbReference type="EMBL" id="MEN2744340.1"/>
    </source>
</evidence>
<dbReference type="Proteomes" id="UP001422074">
    <property type="component" value="Unassembled WGS sequence"/>
</dbReference>
<dbReference type="Pfam" id="PF01514">
    <property type="entry name" value="YscJ_FliF"/>
    <property type="match status" value="1"/>
</dbReference>
<comment type="subcellular location">
    <subcellularLocation>
        <location evidence="1 9">Bacterial flagellum basal body</location>
    </subcellularLocation>
    <subcellularLocation>
        <location evidence="2">Cell membrane</location>
        <topology evidence="2">Multi-pass membrane protein</topology>
    </subcellularLocation>
</comment>
<dbReference type="Pfam" id="PF08345">
    <property type="entry name" value="YscJ_FliF_C"/>
    <property type="match status" value="1"/>
</dbReference>
<keyword evidence="14" id="KW-0282">Flagellum</keyword>
<evidence type="ECO:0000256" key="7">
    <source>
        <dbReference type="ARBA" id="ARBA00023136"/>
    </source>
</evidence>
<evidence type="ECO:0000256" key="1">
    <source>
        <dbReference type="ARBA" id="ARBA00004117"/>
    </source>
</evidence>
<dbReference type="InterPro" id="IPR043427">
    <property type="entry name" value="YscJ/FliF"/>
</dbReference>
<dbReference type="Gene3D" id="3.30.300.30">
    <property type="match status" value="1"/>
</dbReference>
<dbReference type="PRINTS" id="PR01009">
    <property type="entry name" value="FLGMRINGFLIF"/>
</dbReference>
<keyword evidence="8 9" id="KW-0975">Bacterial flagellum</keyword>
<proteinExistence type="inferred from homology"/>
<keyword evidence="4" id="KW-1003">Cell membrane</keyword>
<dbReference type="RefSeq" id="WP_345884298.1">
    <property type="nucleotide sequence ID" value="NZ_JBDFRB010000005.1"/>
</dbReference>
<feature type="region of interest" description="Disordered" evidence="10">
    <location>
        <begin position="261"/>
        <end position="333"/>
    </location>
</feature>
<evidence type="ECO:0000259" key="12">
    <source>
        <dbReference type="Pfam" id="PF01514"/>
    </source>
</evidence>
<feature type="compositionally biased region" description="Polar residues" evidence="10">
    <location>
        <begin position="264"/>
        <end position="276"/>
    </location>
</feature>
<reference evidence="14 15" key="1">
    <citation type="submission" date="2024-05" db="EMBL/GenBank/DDBJ databases">
        <title>Sinomonas sp. nov., isolated from a waste landfill.</title>
        <authorList>
            <person name="Zhao Y."/>
        </authorList>
    </citation>
    <scope>NUCLEOTIDE SEQUENCE [LARGE SCALE GENOMIC DNA]</scope>
    <source>
        <strain evidence="14 15">CCTCC AB2014300</strain>
    </source>
</reference>
<dbReference type="InterPro" id="IPR013556">
    <property type="entry name" value="Flag_M-ring_C"/>
</dbReference>
<evidence type="ECO:0000259" key="13">
    <source>
        <dbReference type="Pfam" id="PF08345"/>
    </source>
</evidence>
<feature type="domain" description="Flagellar M-ring N-terminal" evidence="12">
    <location>
        <begin position="46"/>
        <end position="220"/>
    </location>
</feature>
<keyword evidence="14" id="KW-0966">Cell projection</keyword>
<dbReference type="EMBL" id="JBDFRB010000005">
    <property type="protein sequence ID" value="MEN2744340.1"/>
    <property type="molecule type" value="Genomic_DNA"/>
</dbReference>
<dbReference type="PIRSF" id="PIRSF004862">
    <property type="entry name" value="FliF"/>
    <property type="match status" value="1"/>
</dbReference>
<dbReference type="InterPro" id="IPR006182">
    <property type="entry name" value="FliF_N_dom"/>
</dbReference>
<dbReference type="InterPro" id="IPR045851">
    <property type="entry name" value="AMP-bd_C_sf"/>
</dbReference>
<evidence type="ECO:0000256" key="5">
    <source>
        <dbReference type="ARBA" id="ARBA00022692"/>
    </source>
</evidence>
<evidence type="ECO:0000256" key="11">
    <source>
        <dbReference type="SAM" id="Phobius"/>
    </source>
</evidence>
<keyword evidence="5 11" id="KW-0812">Transmembrane</keyword>
<gene>
    <name evidence="14" type="primary">fliF</name>
    <name evidence="14" type="ORF">ABCQ75_07280</name>
</gene>
<evidence type="ECO:0000256" key="4">
    <source>
        <dbReference type="ARBA" id="ARBA00022475"/>
    </source>
</evidence>
<evidence type="ECO:0000256" key="8">
    <source>
        <dbReference type="ARBA" id="ARBA00023143"/>
    </source>
</evidence>
<evidence type="ECO:0000256" key="10">
    <source>
        <dbReference type="SAM" id="MobiDB-lite"/>
    </source>
</evidence>
<feature type="transmembrane region" description="Helical" evidence="11">
    <location>
        <begin position="25"/>
        <end position="45"/>
    </location>
</feature>
<comment type="function">
    <text evidence="9">The M ring may be actively involved in energy transduction.</text>
</comment>
<feature type="domain" description="Flagellar M-ring C-terminal" evidence="13">
    <location>
        <begin position="248"/>
        <end position="395"/>
    </location>
</feature>
<keyword evidence="6 11" id="KW-1133">Transmembrane helix</keyword>
<evidence type="ECO:0000313" key="15">
    <source>
        <dbReference type="Proteomes" id="UP001422074"/>
    </source>
</evidence>
<organism evidence="14 15">
    <name type="scientific">Sinomonas halotolerans</name>
    <dbReference type="NCBI Taxonomy" id="1644133"/>
    <lineage>
        <taxon>Bacteria</taxon>
        <taxon>Bacillati</taxon>
        <taxon>Actinomycetota</taxon>
        <taxon>Actinomycetes</taxon>
        <taxon>Micrococcales</taxon>
        <taxon>Micrococcaceae</taxon>
        <taxon>Sinomonas</taxon>
    </lineage>
</organism>
<sequence>MPPQLLALLGRTRSAAAAFTPAQKALGVLGVAILVVGTVALGLWLTRPAMTPLFSGLAPADANAVVDQLRKDGVPYELTAGGGTILVPEAHVYDERLKAAAAGLPSAAPSGYTLLDKLGVTASEFQQDVTFRRAVEGELETTISHLDGIRGASVKLAIPEKTVFTARAEPPTASVFVETAPGEPLTDEKVDAIVHLTSSAVEGLAPGKVTVVDQAGAVLSAAGGTAGSADRRATAYEVRTQAAVQAVLDRVVGPGKATAAVSADMTQQSAQRTTETFGKGQAAQPLAEQTESENYSGSGGGGAAGVLGPDNIAVPGGANGDGEYESTTTTRNNAVDKTTEQRTIPAGELRRQSISVAVDANAGGVDVPALTALVSAAAGADTARGDVVTVRTVAFSTAQADEAASALAEEKAAREAAAQADLLRTLIIAAGALLALLLVGVVLAARARRRAAAAKAAELAALPYPEDYAMISEPEPTTTAMDAIEAPPAQPEIEPLPGPEGDALELERKRLQIGQLAAADPRRTAGLLRNLIDEGAAQ</sequence>
<evidence type="ECO:0000256" key="6">
    <source>
        <dbReference type="ARBA" id="ARBA00022989"/>
    </source>
</evidence>
<keyword evidence="7 11" id="KW-0472">Membrane</keyword>
<accession>A0ABU9WYS8</accession>
<comment type="caution">
    <text evidence="14">The sequence shown here is derived from an EMBL/GenBank/DDBJ whole genome shotgun (WGS) entry which is preliminary data.</text>
</comment>
<evidence type="ECO:0000256" key="2">
    <source>
        <dbReference type="ARBA" id="ARBA00004651"/>
    </source>
</evidence>
<comment type="similarity">
    <text evidence="3 9">Belongs to the FliF family.</text>
</comment>
<dbReference type="PANTHER" id="PTHR30046">
    <property type="entry name" value="FLAGELLAR M-RING PROTEIN"/>
    <property type="match status" value="1"/>
</dbReference>
<dbReference type="InterPro" id="IPR000067">
    <property type="entry name" value="FlgMring_FliF"/>
</dbReference>
<protein>
    <recommendedName>
        <fullName evidence="9">Flagellar M-ring protein</fullName>
    </recommendedName>
</protein>
<dbReference type="NCBIfam" id="TIGR00206">
    <property type="entry name" value="fliF"/>
    <property type="match status" value="1"/>
</dbReference>
<keyword evidence="14" id="KW-0969">Cilium</keyword>
<feature type="transmembrane region" description="Helical" evidence="11">
    <location>
        <begin position="422"/>
        <end position="445"/>
    </location>
</feature>